<accession>A0A517ZWK6</accession>
<gene>
    <name evidence="5" type="ORF">Mal52_53520</name>
</gene>
<dbReference type="Pfam" id="PF13237">
    <property type="entry name" value="Fer4_10"/>
    <property type="match status" value="1"/>
</dbReference>
<dbReference type="Proteomes" id="UP000319383">
    <property type="component" value="Chromosome"/>
</dbReference>
<organism evidence="5 6">
    <name type="scientific">Symmachiella dynata</name>
    <dbReference type="NCBI Taxonomy" id="2527995"/>
    <lineage>
        <taxon>Bacteria</taxon>
        <taxon>Pseudomonadati</taxon>
        <taxon>Planctomycetota</taxon>
        <taxon>Planctomycetia</taxon>
        <taxon>Planctomycetales</taxon>
        <taxon>Planctomycetaceae</taxon>
        <taxon>Symmachiella</taxon>
    </lineage>
</organism>
<dbReference type="RefSeq" id="WP_145379370.1">
    <property type="nucleotide sequence ID" value="NZ_CP036276.1"/>
</dbReference>
<evidence type="ECO:0000313" key="6">
    <source>
        <dbReference type="Proteomes" id="UP000319383"/>
    </source>
</evidence>
<keyword evidence="3" id="KW-0411">Iron-sulfur</keyword>
<evidence type="ECO:0000256" key="1">
    <source>
        <dbReference type="ARBA" id="ARBA00022723"/>
    </source>
</evidence>
<dbReference type="KEGG" id="sdyn:Mal52_53520"/>
<dbReference type="GO" id="GO:0046872">
    <property type="term" value="F:metal ion binding"/>
    <property type="evidence" value="ECO:0007669"/>
    <property type="project" value="UniProtKB-KW"/>
</dbReference>
<sequence length="205" mass="23573">MTISVTDYFETRKADRKKETRYLAVINKDSCTSCNSCATQCPVDCIYEVVSNIPSESYHQIDTSRCIGCQMCYRIPAESNDHYNLEICPWNAIDMLHNPNVKPDEVSALEPYYRGTESDLPWPKLEEYAYQFFLDGEVFLPVGEEDLIAFMQPLAAEVWFLTPDENAPLIVEVPGGNDFVRYRATEEGRAILDAMFEDYDRIFLD</sequence>
<dbReference type="AlphaFoldDB" id="A0A517ZWK6"/>
<keyword evidence="6" id="KW-1185">Reference proteome</keyword>
<dbReference type="GO" id="GO:0051536">
    <property type="term" value="F:iron-sulfur cluster binding"/>
    <property type="evidence" value="ECO:0007669"/>
    <property type="project" value="UniProtKB-KW"/>
</dbReference>
<evidence type="ECO:0000256" key="2">
    <source>
        <dbReference type="ARBA" id="ARBA00023004"/>
    </source>
</evidence>
<name>A0A517ZWK6_9PLAN</name>
<protein>
    <submittedName>
        <fullName evidence="5">NADH dehydrogenase subunit I</fullName>
    </submittedName>
</protein>
<evidence type="ECO:0000256" key="3">
    <source>
        <dbReference type="ARBA" id="ARBA00023014"/>
    </source>
</evidence>
<keyword evidence="1" id="KW-0479">Metal-binding</keyword>
<dbReference type="EMBL" id="CP036276">
    <property type="protein sequence ID" value="QDU46830.1"/>
    <property type="molecule type" value="Genomic_DNA"/>
</dbReference>
<feature type="domain" description="4Fe-4S ferredoxin-type" evidence="4">
    <location>
        <begin position="22"/>
        <end position="52"/>
    </location>
</feature>
<dbReference type="SUPFAM" id="SSF54862">
    <property type="entry name" value="4Fe-4S ferredoxins"/>
    <property type="match status" value="1"/>
</dbReference>
<dbReference type="Gene3D" id="3.30.70.20">
    <property type="match status" value="1"/>
</dbReference>
<dbReference type="PROSITE" id="PS00198">
    <property type="entry name" value="4FE4S_FER_1"/>
    <property type="match status" value="1"/>
</dbReference>
<reference evidence="5 6" key="1">
    <citation type="submission" date="2019-02" db="EMBL/GenBank/DDBJ databases">
        <title>Deep-cultivation of Planctomycetes and their phenomic and genomic characterization uncovers novel biology.</title>
        <authorList>
            <person name="Wiegand S."/>
            <person name="Jogler M."/>
            <person name="Boedeker C."/>
            <person name="Pinto D."/>
            <person name="Vollmers J."/>
            <person name="Rivas-Marin E."/>
            <person name="Kohn T."/>
            <person name="Peeters S.H."/>
            <person name="Heuer A."/>
            <person name="Rast P."/>
            <person name="Oberbeckmann S."/>
            <person name="Bunk B."/>
            <person name="Jeske O."/>
            <person name="Meyerdierks A."/>
            <person name="Storesund J.E."/>
            <person name="Kallscheuer N."/>
            <person name="Luecker S."/>
            <person name="Lage O.M."/>
            <person name="Pohl T."/>
            <person name="Merkel B.J."/>
            <person name="Hornburger P."/>
            <person name="Mueller R.-W."/>
            <person name="Bruemmer F."/>
            <person name="Labrenz M."/>
            <person name="Spormann A.M."/>
            <person name="Op den Camp H."/>
            <person name="Overmann J."/>
            <person name="Amann R."/>
            <person name="Jetten M.S.M."/>
            <person name="Mascher T."/>
            <person name="Medema M.H."/>
            <person name="Devos D.P."/>
            <person name="Kaster A.-K."/>
            <person name="Ovreas L."/>
            <person name="Rohde M."/>
            <person name="Galperin M.Y."/>
            <person name="Jogler C."/>
        </authorList>
    </citation>
    <scope>NUCLEOTIDE SEQUENCE [LARGE SCALE GENOMIC DNA]</scope>
    <source>
        <strain evidence="5 6">Mal52</strain>
    </source>
</reference>
<keyword evidence="2" id="KW-0408">Iron</keyword>
<dbReference type="InterPro" id="IPR017896">
    <property type="entry name" value="4Fe4S_Fe-S-bd"/>
</dbReference>
<evidence type="ECO:0000259" key="4">
    <source>
        <dbReference type="PROSITE" id="PS51379"/>
    </source>
</evidence>
<evidence type="ECO:0000313" key="5">
    <source>
        <dbReference type="EMBL" id="QDU46830.1"/>
    </source>
</evidence>
<dbReference type="InterPro" id="IPR017900">
    <property type="entry name" value="4Fe4S_Fe_S_CS"/>
</dbReference>
<dbReference type="PROSITE" id="PS51379">
    <property type="entry name" value="4FE4S_FER_2"/>
    <property type="match status" value="1"/>
</dbReference>
<proteinExistence type="predicted"/>